<protein>
    <submittedName>
        <fullName evidence="3">Rrf2 family transcriptional regulator</fullName>
    </submittedName>
</protein>
<dbReference type="SUPFAM" id="SSF46785">
    <property type="entry name" value="Winged helix' DNA-binding domain"/>
    <property type="match status" value="1"/>
</dbReference>
<reference evidence="3 4" key="1">
    <citation type="journal article" date="2021" name="Sci. Rep.">
        <title>The distribution of antibiotic resistance genes in chicken gut microbiota commensals.</title>
        <authorList>
            <person name="Juricova H."/>
            <person name="Matiasovicova J."/>
            <person name="Kubasova T."/>
            <person name="Cejkova D."/>
            <person name="Rychlik I."/>
        </authorList>
    </citation>
    <scope>NUCLEOTIDE SEQUENCE [LARGE SCALE GENOMIC DNA]</scope>
    <source>
        <strain evidence="3 4">An829</strain>
    </source>
</reference>
<evidence type="ECO:0000256" key="1">
    <source>
        <dbReference type="ARBA" id="ARBA00023125"/>
    </source>
</evidence>
<dbReference type="EMBL" id="JACJJC010000003">
    <property type="protein sequence ID" value="MBM6703548.1"/>
    <property type="molecule type" value="Genomic_DNA"/>
</dbReference>
<dbReference type="InterPro" id="IPR036390">
    <property type="entry name" value="WH_DNA-bd_sf"/>
</dbReference>
<gene>
    <name evidence="3" type="ORF">H6A60_03440</name>
</gene>
<feature type="region of interest" description="Disordered" evidence="2">
    <location>
        <begin position="155"/>
        <end position="181"/>
    </location>
</feature>
<dbReference type="InterPro" id="IPR030489">
    <property type="entry name" value="TR_Rrf2-type_CS"/>
</dbReference>
<evidence type="ECO:0000313" key="4">
    <source>
        <dbReference type="Proteomes" id="UP000715095"/>
    </source>
</evidence>
<comment type="caution">
    <text evidence="3">The sequence shown here is derived from an EMBL/GenBank/DDBJ whole genome shotgun (WGS) entry which is preliminary data.</text>
</comment>
<evidence type="ECO:0000313" key="3">
    <source>
        <dbReference type="EMBL" id="MBM6703548.1"/>
    </source>
</evidence>
<dbReference type="PROSITE" id="PS51197">
    <property type="entry name" value="HTH_RRF2_2"/>
    <property type="match status" value="1"/>
</dbReference>
<keyword evidence="1" id="KW-0238">DNA-binding</keyword>
<sequence>MKLTTKGRFAVTAMLDIAMNAGEARAPIPIAQVAERQKISLTYLEQIFCRLRRAGLVESTRGPGGGYRLALAPGEITIERIIDAVDENMDTTQCGGEGTCQGGAACLTHHLWEDLNSVIERFLSGVTLESLVTAAHNKRSGHIQTVPAVIPVKGATPEHRKEEKSKAADPVAEEAAAALDH</sequence>
<dbReference type="InterPro" id="IPR000944">
    <property type="entry name" value="Tscrpt_reg_Rrf2"/>
</dbReference>
<feature type="compositionally biased region" description="Basic and acidic residues" evidence="2">
    <location>
        <begin position="156"/>
        <end position="167"/>
    </location>
</feature>
<proteinExistence type="predicted"/>
<dbReference type="PANTHER" id="PTHR33221">
    <property type="entry name" value="WINGED HELIX-TURN-HELIX TRANSCRIPTIONAL REGULATOR, RRF2 FAMILY"/>
    <property type="match status" value="1"/>
</dbReference>
<keyword evidence="4" id="KW-1185">Reference proteome</keyword>
<dbReference type="Gene3D" id="1.10.10.10">
    <property type="entry name" value="Winged helix-like DNA-binding domain superfamily/Winged helix DNA-binding domain"/>
    <property type="match status" value="1"/>
</dbReference>
<dbReference type="Pfam" id="PF02082">
    <property type="entry name" value="Rrf2"/>
    <property type="match status" value="1"/>
</dbReference>
<organism evidence="3 4">
    <name type="scientific">Sutterella massiliensis</name>
    <dbReference type="NCBI Taxonomy" id="1816689"/>
    <lineage>
        <taxon>Bacteria</taxon>
        <taxon>Pseudomonadati</taxon>
        <taxon>Pseudomonadota</taxon>
        <taxon>Betaproteobacteria</taxon>
        <taxon>Burkholderiales</taxon>
        <taxon>Sutterellaceae</taxon>
        <taxon>Sutterella</taxon>
    </lineage>
</organism>
<dbReference type="PANTHER" id="PTHR33221:SF5">
    <property type="entry name" value="HTH-TYPE TRANSCRIPTIONAL REGULATOR ISCR"/>
    <property type="match status" value="1"/>
</dbReference>
<dbReference type="InterPro" id="IPR036388">
    <property type="entry name" value="WH-like_DNA-bd_sf"/>
</dbReference>
<name>A0ABS2DQD0_9BURK</name>
<accession>A0ABS2DQD0</accession>
<evidence type="ECO:0000256" key="2">
    <source>
        <dbReference type="SAM" id="MobiDB-lite"/>
    </source>
</evidence>
<feature type="compositionally biased region" description="Low complexity" evidence="2">
    <location>
        <begin position="168"/>
        <end position="181"/>
    </location>
</feature>
<dbReference type="NCBIfam" id="TIGR00738">
    <property type="entry name" value="rrf2_super"/>
    <property type="match status" value="1"/>
</dbReference>
<dbReference type="PROSITE" id="PS01332">
    <property type="entry name" value="HTH_RRF2_1"/>
    <property type="match status" value="1"/>
</dbReference>
<dbReference type="Proteomes" id="UP000715095">
    <property type="component" value="Unassembled WGS sequence"/>
</dbReference>
<dbReference type="RefSeq" id="WP_205102005.1">
    <property type="nucleotide sequence ID" value="NZ_JACJJC010000003.1"/>
</dbReference>